<evidence type="ECO:0000313" key="3">
    <source>
        <dbReference type="Proteomes" id="UP000248817"/>
    </source>
</evidence>
<dbReference type="Proteomes" id="UP000248817">
    <property type="component" value="Unassembled WGS sequence"/>
</dbReference>
<evidence type="ECO:0000313" key="2">
    <source>
        <dbReference type="EMBL" id="PYI26897.1"/>
    </source>
</evidence>
<protein>
    <submittedName>
        <fullName evidence="2">Uncharacterized protein</fullName>
    </submittedName>
</protein>
<evidence type="ECO:0000256" key="1">
    <source>
        <dbReference type="SAM" id="MobiDB-lite"/>
    </source>
</evidence>
<name>A0A2V5ISD8_9EURO</name>
<sequence>MLSRWMWDDDSRVVQYRCETEAQLLGASMNTPTDSYLFLLITFFLIPGTQLKEDIPTPTTLTSPSHPSPAPFTG</sequence>
<feature type="region of interest" description="Disordered" evidence="1">
    <location>
        <begin position="55"/>
        <end position="74"/>
    </location>
</feature>
<organism evidence="2 3">
    <name type="scientific">Aspergillus indologenus CBS 114.80</name>
    <dbReference type="NCBI Taxonomy" id="1450541"/>
    <lineage>
        <taxon>Eukaryota</taxon>
        <taxon>Fungi</taxon>
        <taxon>Dikarya</taxon>
        <taxon>Ascomycota</taxon>
        <taxon>Pezizomycotina</taxon>
        <taxon>Eurotiomycetes</taxon>
        <taxon>Eurotiomycetidae</taxon>
        <taxon>Eurotiales</taxon>
        <taxon>Aspergillaceae</taxon>
        <taxon>Aspergillus</taxon>
        <taxon>Aspergillus subgen. Circumdati</taxon>
    </lineage>
</organism>
<feature type="compositionally biased region" description="Low complexity" evidence="1">
    <location>
        <begin position="56"/>
        <end position="65"/>
    </location>
</feature>
<keyword evidence="3" id="KW-1185">Reference proteome</keyword>
<gene>
    <name evidence="2" type="ORF">BP00DRAFT_44998</name>
</gene>
<reference evidence="2 3" key="1">
    <citation type="submission" date="2018-02" db="EMBL/GenBank/DDBJ databases">
        <title>The genomes of Aspergillus section Nigri reveals drivers in fungal speciation.</title>
        <authorList>
            <consortium name="DOE Joint Genome Institute"/>
            <person name="Vesth T.C."/>
            <person name="Nybo J."/>
            <person name="Theobald S."/>
            <person name="Brandl J."/>
            <person name="Frisvad J.C."/>
            <person name="Nielsen K.F."/>
            <person name="Lyhne E.K."/>
            <person name="Kogle M.E."/>
            <person name="Kuo A."/>
            <person name="Riley R."/>
            <person name="Clum A."/>
            <person name="Nolan M."/>
            <person name="Lipzen A."/>
            <person name="Salamov A."/>
            <person name="Henrissat B."/>
            <person name="Wiebenga A."/>
            <person name="De vries R.P."/>
            <person name="Grigoriev I.V."/>
            <person name="Mortensen U.H."/>
            <person name="Andersen M.R."/>
            <person name="Baker S.E."/>
        </authorList>
    </citation>
    <scope>NUCLEOTIDE SEQUENCE [LARGE SCALE GENOMIC DNA]</scope>
    <source>
        <strain evidence="2 3">CBS 114.80</strain>
    </source>
</reference>
<proteinExistence type="predicted"/>
<accession>A0A2V5ISD8</accession>
<dbReference type="AlphaFoldDB" id="A0A2V5ISD8"/>
<dbReference type="EMBL" id="KZ825583">
    <property type="protein sequence ID" value="PYI26897.1"/>
    <property type="molecule type" value="Genomic_DNA"/>
</dbReference>